<protein>
    <recommendedName>
        <fullName evidence="5">PknH-like extracellular domain-containing protein</fullName>
    </recommendedName>
</protein>
<accession>A0ABT0NVT4</accession>
<proteinExistence type="predicted"/>
<keyword evidence="4" id="KW-1185">Reference proteome</keyword>
<evidence type="ECO:0000313" key="3">
    <source>
        <dbReference type="EMBL" id="MCL3995585.1"/>
    </source>
</evidence>
<dbReference type="Proteomes" id="UP001202052">
    <property type="component" value="Unassembled WGS sequence"/>
</dbReference>
<feature type="compositionally biased region" description="Low complexity" evidence="1">
    <location>
        <begin position="79"/>
        <end position="92"/>
    </location>
</feature>
<dbReference type="EMBL" id="JAMCCK010000027">
    <property type="protein sequence ID" value="MCL3995585.1"/>
    <property type="molecule type" value="Genomic_DNA"/>
</dbReference>
<keyword evidence="2" id="KW-0812">Transmembrane</keyword>
<organism evidence="3 4">
    <name type="scientific">Streptomyces lavenduligriseus</name>
    <dbReference type="NCBI Taxonomy" id="67315"/>
    <lineage>
        <taxon>Bacteria</taxon>
        <taxon>Bacillati</taxon>
        <taxon>Actinomycetota</taxon>
        <taxon>Actinomycetes</taxon>
        <taxon>Kitasatosporales</taxon>
        <taxon>Streptomycetaceae</taxon>
        <taxon>Streptomyces</taxon>
    </lineage>
</organism>
<name>A0ABT0NVT4_9ACTN</name>
<feature type="transmembrane region" description="Helical" evidence="2">
    <location>
        <begin position="29"/>
        <end position="50"/>
    </location>
</feature>
<sequence>MVIGDGNRLRGSNISLGPLTISTTRGGPGALVALVVLVLAIVALAVYGGVRAIGVDDSPGRGSGTASRQDTGGEGGAAGASADGSDDSLAGGRIRPVLKDRDVVESVLPGLDAVPGGWTQESAPKVLEAGASRCRTDQPSVLFCGEAEYQDPSTNNVAEFEVYALSSVSAARSAYRSVRGDSPPSMALPALGDESHAFGGQNGSSGKTVMSVVRFGSVVVGVTYRIEAVDWTEAFGGDHLEVLTRMLVDRVRQACEGQAPTARAVL</sequence>
<reference evidence="3 4" key="1">
    <citation type="submission" date="2022-05" db="EMBL/GenBank/DDBJ databases">
        <title>Genome Resource of Streptomyces lavenduligriseus GA1-1, a Strain with Broad-Spectrum Antifungal Activity against Phytopathogenic Fungi.</title>
        <authorList>
            <person name="Qi D."/>
        </authorList>
    </citation>
    <scope>NUCLEOTIDE SEQUENCE [LARGE SCALE GENOMIC DNA]</scope>
    <source>
        <strain evidence="3 4">GA1-1</strain>
    </source>
</reference>
<evidence type="ECO:0000256" key="1">
    <source>
        <dbReference type="SAM" id="MobiDB-lite"/>
    </source>
</evidence>
<evidence type="ECO:0000313" key="4">
    <source>
        <dbReference type="Proteomes" id="UP001202052"/>
    </source>
</evidence>
<keyword evidence="2" id="KW-0472">Membrane</keyword>
<gene>
    <name evidence="3" type="ORF">M4438_19070</name>
</gene>
<evidence type="ECO:0000256" key="2">
    <source>
        <dbReference type="SAM" id="Phobius"/>
    </source>
</evidence>
<feature type="region of interest" description="Disordered" evidence="1">
    <location>
        <begin position="57"/>
        <end position="92"/>
    </location>
</feature>
<dbReference type="RefSeq" id="WP_249461748.1">
    <property type="nucleotide sequence ID" value="NZ_JAMCCK010000027.1"/>
</dbReference>
<keyword evidence="2" id="KW-1133">Transmembrane helix</keyword>
<comment type="caution">
    <text evidence="3">The sequence shown here is derived from an EMBL/GenBank/DDBJ whole genome shotgun (WGS) entry which is preliminary data.</text>
</comment>
<evidence type="ECO:0008006" key="5">
    <source>
        <dbReference type="Google" id="ProtNLM"/>
    </source>
</evidence>